<organism evidence="9 10">
    <name type="scientific">Rheinheimera riviphila</name>
    <dbReference type="NCBI Taxonomy" id="1834037"/>
    <lineage>
        <taxon>Bacteria</taxon>
        <taxon>Pseudomonadati</taxon>
        <taxon>Pseudomonadota</taxon>
        <taxon>Gammaproteobacteria</taxon>
        <taxon>Chromatiales</taxon>
        <taxon>Chromatiaceae</taxon>
        <taxon>Rheinheimera</taxon>
    </lineage>
</organism>
<dbReference type="Gene3D" id="1.20.1540.10">
    <property type="entry name" value="Rhomboid-like"/>
    <property type="match status" value="1"/>
</dbReference>
<dbReference type="SUPFAM" id="SSF144091">
    <property type="entry name" value="Rhomboid-like"/>
    <property type="match status" value="1"/>
</dbReference>
<sequence>MMLKLAELNSASAAQTFAAYCLSCQWPVSVVVLSADRAELYAEEAVAALVQLELSAFIEQPDDPKYSGAAWAHNQPAAQSGGLGLAPVWQRMRSMAGVWTQTVALLCVLVFIAQQIWPADVYNQLKFFSPWQFQDDWLSFRWLTPALLHFGVAHLMFNLLAWWLFAGRIEVHLGTRVLLLLSLAAAVISNTAQFLLHNDQFGGLSGVAYAVMGFAWCYGWRFQSPQLRLNHADIGVALLFLVLGFADLLWVNTANWAHLAGLLTGICLALLQRRPAATALSV</sequence>
<dbReference type="Proteomes" id="UP000283077">
    <property type="component" value="Unassembled WGS sequence"/>
</dbReference>
<dbReference type="EMBL" id="SACS01000013">
    <property type="protein sequence ID" value="RVU35697.1"/>
    <property type="molecule type" value="Genomic_DNA"/>
</dbReference>
<dbReference type="GO" id="GO:0006508">
    <property type="term" value="P:proteolysis"/>
    <property type="evidence" value="ECO:0007669"/>
    <property type="project" value="UniProtKB-KW"/>
</dbReference>
<dbReference type="PANTHER" id="PTHR43731:SF14">
    <property type="entry name" value="PRESENILIN-ASSOCIATED RHOMBOID-LIKE PROTEIN, MITOCHONDRIAL"/>
    <property type="match status" value="1"/>
</dbReference>
<comment type="similarity">
    <text evidence="2">Belongs to the peptidase S54 family.</text>
</comment>
<evidence type="ECO:0000256" key="7">
    <source>
        <dbReference type="SAM" id="Phobius"/>
    </source>
</evidence>
<keyword evidence="9" id="KW-0645">Protease</keyword>
<proteinExistence type="inferred from homology"/>
<feature type="transmembrane region" description="Helical" evidence="7">
    <location>
        <begin position="256"/>
        <end position="271"/>
    </location>
</feature>
<comment type="caution">
    <text evidence="9">The sequence shown here is derived from an EMBL/GenBank/DDBJ whole genome shotgun (WGS) entry which is preliminary data.</text>
</comment>
<evidence type="ECO:0000256" key="3">
    <source>
        <dbReference type="ARBA" id="ARBA00022692"/>
    </source>
</evidence>
<evidence type="ECO:0000256" key="2">
    <source>
        <dbReference type="ARBA" id="ARBA00009045"/>
    </source>
</evidence>
<dbReference type="Pfam" id="PF01694">
    <property type="entry name" value="Rhomboid"/>
    <property type="match status" value="1"/>
</dbReference>
<accession>A0A437QMG9</accession>
<dbReference type="OrthoDB" id="9778341at2"/>
<evidence type="ECO:0000259" key="8">
    <source>
        <dbReference type="Pfam" id="PF01694"/>
    </source>
</evidence>
<dbReference type="RefSeq" id="WP_127699477.1">
    <property type="nucleotide sequence ID" value="NZ_SACS01000013.1"/>
</dbReference>
<dbReference type="Gene3D" id="3.30.70.2350">
    <property type="match status" value="1"/>
</dbReference>
<feature type="transmembrane region" description="Helical" evidence="7">
    <location>
        <begin position="201"/>
        <end position="220"/>
    </location>
</feature>
<keyword evidence="6 7" id="KW-0472">Membrane</keyword>
<dbReference type="InterPro" id="IPR035952">
    <property type="entry name" value="Rhomboid-like_sf"/>
</dbReference>
<evidence type="ECO:0000256" key="5">
    <source>
        <dbReference type="ARBA" id="ARBA00022989"/>
    </source>
</evidence>
<dbReference type="GO" id="GO:0004252">
    <property type="term" value="F:serine-type endopeptidase activity"/>
    <property type="evidence" value="ECO:0007669"/>
    <property type="project" value="InterPro"/>
</dbReference>
<dbReference type="InterPro" id="IPR050925">
    <property type="entry name" value="Rhomboid_protease_S54"/>
</dbReference>
<dbReference type="InterPro" id="IPR038236">
    <property type="entry name" value="GlpG_N_sf"/>
</dbReference>
<keyword evidence="5 7" id="KW-1133">Transmembrane helix</keyword>
<name>A0A437QMG9_9GAMM</name>
<feature type="transmembrane region" description="Helical" evidence="7">
    <location>
        <begin position="232"/>
        <end position="250"/>
    </location>
</feature>
<dbReference type="AlphaFoldDB" id="A0A437QMG9"/>
<feature type="transmembrane region" description="Helical" evidence="7">
    <location>
        <begin position="98"/>
        <end position="117"/>
    </location>
</feature>
<evidence type="ECO:0000313" key="9">
    <source>
        <dbReference type="EMBL" id="RVU35697.1"/>
    </source>
</evidence>
<reference evidence="9 10" key="1">
    <citation type="submission" date="2019-01" db="EMBL/GenBank/DDBJ databases">
        <authorList>
            <person name="Chen W.-M."/>
        </authorList>
    </citation>
    <scope>NUCLEOTIDE SEQUENCE [LARGE SCALE GENOMIC DNA]</scope>
    <source>
        <strain evidence="9 10">KYPC3</strain>
    </source>
</reference>
<feature type="domain" description="Peptidase S54 rhomboid" evidence="8">
    <location>
        <begin position="140"/>
        <end position="272"/>
    </location>
</feature>
<evidence type="ECO:0000313" key="10">
    <source>
        <dbReference type="Proteomes" id="UP000283077"/>
    </source>
</evidence>
<dbReference type="InterPro" id="IPR022764">
    <property type="entry name" value="Peptidase_S54_rhomboid_dom"/>
</dbReference>
<feature type="transmembrane region" description="Helical" evidence="7">
    <location>
        <begin position="146"/>
        <end position="165"/>
    </location>
</feature>
<feature type="transmembrane region" description="Helical" evidence="7">
    <location>
        <begin position="177"/>
        <end position="195"/>
    </location>
</feature>
<evidence type="ECO:0000256" key="4">
    <source>
        <dbReference type="ARBA" id="ARBA00022801"/>
    </source>
</evidence>
<protein>
    <submittedName>
        <fullName evidence="9">Rhomboid family intramembrane serine protease</fullName>
    </submittedName>
</protein>
<dbReference type="GO" id="GO:0016020">
    <property type="term" value="C:membrane"/>
    <property type="evidence" value="ECO:0007669"/>
    <property type="project" value="UniProtKB-SubCell"/>
</dbReference>
<evidence type="ECO:0000256" key="1">
    <source>
        <dbReference type="ARBA" id="ARBA00004141"/>
    </source>
</evidence>
<comment type="subcellular location">
    <subcellularLocation>
        <location evidence="1">Membrane</location>
        <topology evidence="1">Multi-pass membrane protein</topology>
    </subcellularLocation>
</comment>
<keyword evidence="10" id="KW-1185">Reference proteome</keyword>
<keyword evidence="3 7" id="KW-0812">Transmembrane</keyword>
<evidence type="ECO:0000256" key="6">
    <source>
        <dbReference type="ARBA" id="ARBA00023136"/>
    </source>
</evidence>
<keyword evidence="4" id="KW-0378">Hydrolase</keyword>
<dbReference type="PANTHER" id="PTHR43731">
    <property type="entry name" value="RHOMBOID PROTEASE"/>
    <property type="match status" value="1"/>
</dbReference>
<gene>
    <name evidence="9" type="ORF">EOE67_12790</name>
</gene>